<dbReference type="Gene3D" id="3.90.190.10">
    <property type="entry name" value="Protein tyrosine phosphatase superfamily"/>
    <property type="match status" value="1"/>
</dbReference>
<dbReference type="Proteomes" id="UP000317093">
    <property type="component" value="Chromosome"/>
</dbReference>
<accession>A0A518BAP6</accession>
<evidence type="ECO:0000259" key="2">
    <source>
        <dbReference type="Pfam" id="PF22741"/>
    </source>
</evidence>
<dbReference type="InterPro" id="IPR055214">
    <property type="entry name" value="PTP-NADK"/>
</dbReference>
<dbReference type="AlphaFoldDB" id="A0A518BAP6"/>
<name>A0A518BAP6_9BACT</name>
<keyword evidence="4" id="KW-1185">Reference proteome</keyword>
<dbReference type="Pfam" id="PF22741">
    <property type="entry name" value="PTP-NADK"/>
    <property type="match status" value="1"/>
</dbReference>
<feature type="domain" description="DSP-PTPase phosphatase fused to NAD+ Kinase" evidence="2">
    <location>
        <begin position="42"/>
        <end position="155"/>
    </location>
</feature>
<dbReference type="RefSeq" id="WP_419192910.1">
    <property type="nucleotide sequence ID" value="NZ_CP036279.1"/>
</dbReference>
<dbReference type="InterPro" id="IPR016130">
    <property type="entry name" value="Tyr_Pase_AS"/>
</dbReference>
<evidence type="ECO:0000256" key="1">
    <source>
        <dbReference type="SAM" id="MobiDB-lite"/>
    </source>
</evidence>
<gene>
    <name evidence="3" type="ORF">Pan216_49470</name>
</gene>
<feature type="region of interest" description="Disordered" evidence="1">
    <location>
        <begin position="335"/>
        <end position="357"/>
    </location>
</feature>
<protein>
    <recommendedName>
        <fullName evidence="2">DSP-PTPase phosphatase fused to NAD+ Kinase domain-containing protein</fullName>
    </recommendedName>
</protein>
<sequence>MPHWLTKPSTLAALALAVVASIAIPTALLWPRLNDGVVVEGQVIRSAQPSAEQLQFLVDHYGVRSVINLRGPWNREEWYKAETAKADELGLDHVDIVLKTSNIAPPKELRKLIDAFDNLPRPILIHCRRGSDRTALASALYRVLYTGASLDEAMSCYQLRYGHTGWDRGCRLPHLFDLYTAWLEEENLPHTPERLRDWLLETPSHAHFAAKIVVQEPPISRTVHQPDEIVVDITNTSDRPWSFSRHAERSVHVELRIGSENGERGWKRVTHLDHGTLDPGESISLRLTLPAVDRPGHYGVSVDLVDSRGFKFREMGPSGGNFAFNAYAKPIKTMIGSAPPTGSRDRQATNDKTQRRR</sequence>
<proteinExistence type="predicted"/>
<evidence type="ECO:0000313" key="4">
    <source>
        <dbReference type="Proteomes" id="UP000317093"/>
    </source>
</evidence>
<organism evidence="3 4">
    <name type="scientific">Kolteria novifilia</name>
    <dbReference type="NCBI Taxonomy" id="2527975"/>
    <lineage>
        <taxon>Bacteria</taxon>
        <taxon>Pseudomonadati</taxon>
        <taxon>Planctomycetota</taxon>
        <taxon>Planctomycetia</taxon>
        <taxon>Kolteriales</taxon>
        <taxon>Kolteriaceae</taxon>
        <taxon>Kolteria</taxon>
    </lineage>
</organism>
<dbReference type="SUPFAM" id="SSF52799">
    <property type="entry name" value="(Phosphotyrosine protein) phosphatases II"/>
    <property type="match status" value="1"/>
</dbReference>
<dbReference type="KEGG" id="knv:Pan216_49470"/>
<feature type="compositionally biased region" description="Basic and acidic residues" evidence="1">
    <location>
        <begin position="343"/>
        <end position="357"/>
    </location>
</feature>
<dbReference type="EMBL" id="CP036279">
    <property type="protein sequence ID" value="QDU64059.1"/>
    <property type="molecule type" value="Genomic_DNA"/>
</dbReference>
<evidence type="ECO:0000313" key="3">
    <source>
        <dbReference type="EMBL" id="QDU64059.1"/>
    </source>
</evidence>
<reference evidence="3 4" key="1">
    <citation type="submission" date="2019-02" db="EMBL/GenBank/DDBJ databases">
        <title>Deep-cultivation of Planctomycetes and their phenomic and genomic characterization uncovers novel biology.</title>
        <authorList>
            <person name="Wiegand S."/>
            <person name="Jogler M."/>
            <person name="Boedeker C."/>
            <person name="Pinto D."/>
            <person name="Vollmers J."/>
            <person name="Rivas-Marin E."/>
            <person name="Kohn T."/>
            <person name="Peeters S.H."/>
            <person name="Heuer A."/>
            <person name="Rast P."/>
            <person name="Oberbeckmann S."/>
            <person name="Bunk B."/>
            <person name="Jeske O."/>
            <person name="Meyerdierks A."/>
            <person name="Storesund J.E."/>
            <person name="Kallscheuer N."/>
            <person name="Luecker S."/>
            <person name="Lage O.M."/>
            <person name="Pohl T."/>
            <person name="Merkel B.J."/>
            <person name="Hornburger P."/>
            <person name="Mueller R.-W."/>
            <person name="Bruemmer F."/>
            <person name="Labrenz M."/>
            <person name="Spormann A.M."/>
            <person name="Op den Camp H."/>
            <person name="Overmann J."/>
            <person name="Amann R."/>
            <person name="Jetten M.S.M."/>
            <person name="Mascher T."/>
            <person name="Medema M.H."/>
            <person name="Devos D.P."/>
            <person name="Kaster A.-K."/>
            <person name="Ovreas L."/>
            <person name="Rohde M."/>
            <person name="Galperin M.Y."/>
            <person name="Jogler C."/>
        </authorList>
    </citation>
    <scope>NUCLEOTIDE SEQUENCE [LARGE SCALE GENOMIC DNA]</scope>
    <source>
        <strain evidence="3 4">Pan216</strain>
    </source>
</reference>
<dbReference type="PROSITE" id="PS00383">
    <property type="entry name" value="TYR_PHOSPHATASE_1"/>
    <property type="match status" value="1"/>
</dbReference>
<dbReference type="InterPro" id="IPR029021">
    <property type="entry name" value="Prot-tyrosine_phosphatase-like"/>
</dbReference>